<dbReference type="SUPFAM" id="SSF55811">
    <property type="entry name" value="Nudix"/>
    <property type="match status" value="1"/>
</dbReference>
<keyword evidence="4" id="KW-1185">Reference proteome</keyword>
<dbReference type="Pfam" id="PF00293">
    <property type="entry name" value="NUDIX"/>
    <property type="match status" value="1"/>
</dbReference>
<accession>A0ABZ2RUD6</accession>
<dbReference type="InterPro" id="IPR000086">
    <property type="entry name" value="NUDIX_hydrolase_dom"/>
</dbReference>
<evidence type="ECO:0000259" key="2">
    <source>
        <dbReference type="PROSITE" id="PS51462"/>
    </source>
</evidence>
<dbReference type="PROSITE" id="PS00893">
    <property type="entry name" value="NUDIX_BOX"/>
    <property type="match status" value="1"/>
</dbReference>
<dbReference type="PANTHER" id="PTHR21340">
    <property type="entry name" value="DIADENOSINE 5,5-P1,P4-TETRAPHOSPHATE PYROPHOSPHOHYDROLASE MUTT"/>
    <property type="match status" value="1"/>
</dbReference>
<organism evidence="3 4">
    <name type="scientific">[Mycoplasma] gypis</name>
    <dbReference type="NCBI Taxonomy" id="92404"/>
    <lineage>
        <taxon>Bacteria</taxon>
        <taxon>Bacillati</taxon>
        <taxon>Mycoplasmatota</taxon>
        <taxon>Mycoplasmoidales</taxon>
        <taxon>Metamycoplasmataceae</taxon>
        <taxon>Metamycoplasma</taxon>
    </lineage>
</organism>
<dbReference type="InterPro" id="IPR020084">
    <property type="entry name" value="NUDIX_hydrolase_CS"/>
</dbReference>
<dbReference type="PANTHER" id="PTHR21340:SF0">
    <property type="entry name" value="BIS(5'-NUCLEOSYL)-TETRAPHOSPHATASE [ASYMMETRICAL]"/>
    <property type="match status" value="1"/>
</dbReference>
<protein>
    <submittedName>
        <fullName evidence="3">NUDIX domain-containing protein</fullName>
    </submittedName>
</protein>
<dbReference type="InterPro" id="IPR015797">
    <property type="entry name" value="NUDIX_hydrolase-like_dom_sf"/>
</dbReference>
<dbReference type="Gene3D" id="3.90.79.10">
    <property type="entry name" value="Nucleoside Triphosphate Pyrophosphohydrolase"/>
    <property type="match status" value="1"/>
</dbReference>
<sequence>MIWEQLNNDKQETSAGVIGFYEYSFLGIKKYKVLLTQNSKSLKWGFPKGHIEYRELCYQTAKREVFEETGQMVEKILPFTFESNYVLDGGVNKKVIYFLATFSKKQKVNISDPLISQAKFVSMDKVMNYLSFKQDKNNFKNTLDLLQKDKDLFKKEYKMKDLLQPWELNIE</sequence>
<dbReference type="InterPro" id="IPR051325">
    <property type="entry name" value="Nudix_hydrolase_domain"/>
</dbReference>
<gene>
    <name evidence="3" type="ORF">WG616_03260</name>
</gene>
<evidence type="ECO:0000256" key="1">
    <source>
        <dbReference type="ARBA" id="ARBA00022801"/>
    </source>
</evidence>
<dbReference type="RefSeq" id="WP_205499357.1">
    <property type="nucleotide sequence ID" value="NZ_CP148066.1"/>
</dbReference>
<dbReference type="PROSITE" id="PS51462">
    <property type="entry name" value="NUDIX"/>
    <property type="match status" value="1"/>
</dbReference>
<dbReference type="EMBL" id="CP148066">
    <property type="protein sequence ID" value="WXL28356.1"/>
    <property type="molecule type" value="Genomic_DNA"/>
</dbReference>
<evidence type="ECO:0000313" key="3">
    <source>
        <dbReference type="EMBL" id="WXL28356.1"/>
    </source>
</evidence>
<dbReference type="Proteomes" id="UP001460679">
    <property type="component" value="Chromosome"/>
</dbReference>
<reference evidence="3" key="1">
    <citation type="submission" date="2024-03" db="EMBL/GenBank/DDBJ databases">
        <title>Complete genome sequence of Mycoplasma gypis type strain B1/T1.</title>
        <authorList>
            <person name="Spergser J."/>
        </authorList>
    </citation>
    <scope>NUCLEOTIDE SEQUENCE [LARGE SCALE GENOMIC DNA]</scope>
    <source>
        <strain evidence="3">B1/T1</strain>
    </source>
</reference>
<proteinExistence type="predicted"/>
<keyword evidence="1" id="KW-0378">Hydrolase</keyword>
<name>A0ABZ2RUD6_9BACT</name>
<feature type="domain" description="Nudix hydrolase" evidence="2">
    <location>
        <begin position="10"/>
        <end position="147"/>
    </location>
</feature>
<evidence type="ECO:0000313" key="4">
    <source>
        <dbReference type="Proteomes" id="UP001460679"/>
    </source>
</evidence>